<protein>
    <submittedName>
        <fullName evidence="1">Uncharacterized protein</fullName>
    </submittedName>
</protein>
<dbReference type="Proteomes" id="UP000190121">
    <property type="component" value="Unassembled WGS sequence"/>
</dbReference>
<dbReference type="AlphaFoldDB" id="A0A1T4NRW3"/>
<dbReference type="OrthoDB" id="1100580at2"/>
<keyword evidence="2" id="KW-1185">Reference proteome</keyword>
<proteinExistence type="predicted"/>
<organism evidence="1 2">
    <name type="scientific">Porphyromonas circumdentaria</name>
    <dbReference type="NCBI Taxonomy" id="29524"/>
    <lineage>
        <taxon>Bacteria</taxon>
        <taxon>Pseudomonadati</taxon>
        <taxon>Bacteroidota</taxon>
        <taxon>Bacteroidia</taxon>
        <taxon>Bacteroidales</taxon>
        <taxon>Porphyromonadaceae</taxon>
        <taxon>Porphyromonas</taxon>
    </lineage>
</organism>
<reference evidence="2" key="1">
    <citation type="submission" date="2017-02" db="EMBL/GenBank/DDBJ databases">
        <authorList>
            <person name="Varghese N."/>
            <person name="Submissions S."/>
        </authorList>
    </citation>
    <scope>NUCLEOTIDE SEQUENCE [LARGE SCALE GENOMIC DNA]</scope>
    <source>
        <strain evidence="2">ATCC 51356</strain>
    </source>
</reference>
<sequence length="77" mass="8720">MIRLVAPQKRKSRKNAHFRSQICTFASDNSERSLVIQNNVPQSTPLISKSLPIHLSPKDNTLLLSKIVRKQKIALQS</sequence>
<dbReference type="RefSeq" id="WP_143742627.1">
    <property type="nucleotide sequence ID" value="NZ_FUXE01000012.1"/>
</dbReference>
<accession>A0A1T4NRW3</accession>
<evidence type="ECO:0000313" key="1">
    <source>
        <dbReference type="EMBL" id="SJZ81922.1"/>
    </source>
</evidence>
<gene>
    <name evidence="1" type="ORF">SAMN02745171_01199</name>
</gene>
<evidence type="ECO:0000313" key="2">
    <source>
        <dbReference type="Proteomes" id="UP000190121"/>
    </source>
</evidence>
<name>A0A1T4NRW3_9PORP</name>
<dbReference type="EMBL" id="FUXE01000012">
    <property type="protein sequence ID" value="SJZ81922.1"/>
    <property type="molecule type" value="Genomic_DNA"/>
</dbReference>